<dbReference type="Gene3D" id="3.40.960.10">
    <property type="entry name" value="VSR Endonuclease"/>
    <property type="match status" value="1"/>
</dbReference>
<protein>
    <recommendedName>
        <fullName evidence="3">DUF559 domain-containing protein</fullName>
    </recommendedName>
</protein>
<evidence type="ECO:0000313" key="1">
    <source>
        <dbReference type="EMBL" id="MFC4394844.1"/>
    </source>
</evidence>
<dbReference type="RefSeq" id="WP_376976269.1">
    <property type="nucleotide sequence ID" value="NZ_JBHSDQ010000001.1"/>
</dbReference>
<reference evidence="2" key="1">
    <citation type="journal article" date="2019" name="Int. J. Syst. Evol. Microbiol.">
        <title>The Global Catalogue of Microorganisms (GCM) 10K type strain sequencing project: providing services to taxonomists for standard genome sequencing and annotation.</title>
        <authorList>
            <consortium name="The Broad Institute Genomics Platform"/>
            <consortium name="The Broad Institute Genome Sequencing Center for Infectious Disease"/>
            <person name="Wu L."/>
            <person name="Ma J."/>
        </authorList>
    </citation>
    <scope>NUCLEOTIDE SEQUENCE [LARGE SCALE GENOMIC DNA]</scope>
    <source>
        <strain evidence="2">PJ61</strain>
    </source>
</reference>
<sequence length="269" mass="29098">MPTVSEVLAALGGVASTHSLSMAGVSRRNLESGVAAGSVQRIARGVYAHPQADPVLIHAGRHHAVLGCVSAAGAAGLWVVSQPERPHLAAAHGRPIPGCMVHRSRIPLTPLDVVCQSLRCLAPLEGLTIAESAVKNGLIQLPALRERFPAVREKGLRELVARIRPQSGSVIETMARYLLEEAGHTVELQVRIPGMGHLDLLVDGLLGIETDGYAHHSSREAYREDRRRWNATVIQGVPTLRITFEMLLREPDGFVKMVQRALATYRTAQ</sequence>
<dbReference type="Proteomes" id="UP001595778">
    <property type="component" value="Unassembled WGS sequence"/>
</dbReference>
<evidence type="ECO:0000313" key="2">
    <source>
        <dbReference type="Proteomes" id="UP001595778"/>
    </source>
</evidence>
<evidence type="ECO:0008006" key="3">
    <source>
        <dbReference type="Google" id="ProtNLM"/>
    </source>
</evidence>
<proteinExistence type="predicted"/>
<gene>
    <name evidence="1" type="ORF">ACFO0G_01975</name>
</gene>
<accession>A0ABV8WDN1</accession>
<organism evidence="1 2">
    <name type="scientific">Arthrobacter sedimenti</name>
    <dbReference type="NCBI Taxonomy" id="2694931"/>
    <lineage>
        <taxon>Bacteria</taxon>
        <taxon>Bacillati</taxon>
        <taxon>Actinomycetota</taxon>
        <taxon>Actinomycetes</taxon>
        <taxon>Micrococcales</taxon>
        <taxon>Micrococcaceae</taxon>
        <taxon>Arthrobacter</taxon>
    </lineage>
</organism>
<comment type="caution">
    <text evidence="1">The sequence shown here is derived from an EMBL/GenBank/DDBJ whole genome shotgun (WGS) entry which is preliminary data.</text>
</comment>
<dbReference type="EMBL" id="JBHSDQ010000001">
    <property type="protein sequence ID" value="MFC4394844.1"/>
    <property type="molecule type" value="Genomic_DNA"/>
</dbReference>
<name>A0ABV8WDN1_9MICC</name>
<keyword evidence="2" id="KW-1185">Reference proteome</keyword>